<dbReference type="PRINTS" id="PR00727">
    <property type="entry name" value="LEADERPTASE"/>
</dbReference>
<protein>
    <recommendedName>
        <fullName evidence="4 8">Signal peptidase I</fullName>
        <ecNumber evidence="3 8">3.4.21.89</ecNumber>
    </recommendedName>
</protein>
<dbReference type="GO" id="GO:0009003">
    <property type="term" value="F:signal peptidase activity"/>
    <property type="evidence" value="ECO:0007669"/>
    <property type="project" value="UniProtKB-EC"/>
</dbReference>
<organism evidence="11 12">
    <name type="scientific">Desulfoferula mesophila</name>
    <dbReference type="NCBI Taxonomy" id="3058419"/>
    <lineage>
        <taxon>Bacteria</taxon>
        <taxon>Pseudomonadati</taxon>
        <taxon>Thermodesulfobacteriota</taxon>
        <taxon>Desulfarculia</taxon>
        <taxon>Desulfarculales</taxon>
        <taxon>Desulfarculaceae</taxon>
        <taxon>Desulfoferula</taxon>
    </lineage>
</organism>
<comment type="subcellular location">
    <subcellularLocation>
        <location evidence="9">Membrane</location>
        <topology evidence="9">Single-pass type II membrane protein</topology>
    </subcellularLocation>
</comment>
<dbReference type="InterPro" id="IPR019756">
    <property type="entry name" value="Pept_S26A_signal_pept_1_Ser-AS"/>
</dbReference>
<dbReference type="GO" id="GO:0004252">
    <property type="term" value="F:serine-type endopeptidase activity"/>
    <property type="evidence" value="ECO:0007669"/>
    <property type="project" value="InterPro"/>
</dbReference>
<dbReference type="EMBL" id="AP028679">
    <property type="protein sequence ID" value="BEQ15264.1"/>
    <property type="molecule type" value="Genomic_DNA"/>
</dbReference>
<dbReference type="SUPFAM" id="SSF51306">
    <property type="entry name" value="LexA/Signal peptidase"/>
    <property type="match status" value="1"/>
</dbReference>
<comment type="catalytic activity">
    <reaction evidence="1 8">
        <text>Cleavage of hydrophobic, N-terminal signal or leader sequences from secreted and periplasmic proteins.</text>
        <dbReference type="EC" id="3.4.21.89"/>
    </reaction>
</comment>
<dbReference type="NCBIfam" id="TIGR02227">
    <property type="entry name" value="sigpep_I_bact"/>
    <property type="match status" value="1"/>
</dbReference>
<dbReference type="InterPro" id="IPR000223">
    <property type="entry name" value="Pept_S26A_signal_pept_1"/>
</dbReference>
<keyword evidence="6 8" id="KW-0378">Hydrolase</keyword>
<reference evidence="12" key="1">
    <citation type="journal article" date="2023" name="Arch. Microbiol.">
        <title>Desulfoferula mesophilus gen. nov. sp. nov., a mesophilic sulfate-reducing bacterium isolated from a brackish lake sediment.</title>
        <authorList>
            <person name="Watanabe T."/>
            <person name="Yabe T."/>
            <person name="Tsuji J.M."/>
            <person name="Fukui M."/>
        </authorList>
    </citation>
    <scope>NUCLEOTIDE SEQUENCE [LARGE SCALE GENOMIC DNA]</scope>
    <source>
        <strain evidence="12">12FAK</strain>
    </source>
</reference>
<feature type="domain" description="Peptidase S26" evidence="10">
    <location>
        <begin position="16"/>
        <end position="196"/>
    </location>
</feature>
<dbReference type="InterPro" id="IPR019757">
    <property type="entry name" value="Pept_S26A_signal_pept_1_Lys-AS"/>
</dbReference>
<dbReference type="PANTHER" id="PTHR43390:SF1">
    <property type="entry name" value="CHLOROPLAST PROCESSING PEPTIDASE"/>
    <property type="match status" value="1"/>
</dbReference>
<dbReference type="PROSITE" id="PS00761">
    <property type="entry name" value="SPASE_I_3"/>
    <property type="match status" value="1"/>
</dbReference>
<name>A0AAU9EQ66_9BACT</name>
<evidence type="ECO:0000256" key="4">
    <source>
        <dbReference type="ARBA" id="ARBA00019232"/>
    </source>
</evidence>
<evidence type="ECO:0000256" key="7">
    <source>
        <dbReference type="PIRSR" id="PIRSR600223-1"/>
    </source>
</evidence>
<gene>
    <name evidence="11" type="primary">lepB</name>
    <name evidence="11" type="ORF">FAK_23300</name>
</gene>
<dbReference type="AlphaFoldDB" id="A0AAU9EQ66"/>
<dbReference type="Proteomes" id="UP001366166">
    <property type="component" value="Chromosome"/>
</dbReference>
<dbReference type="PANTHER" id="PTHR43390">
    <property type="entry name" value="SIGNAL PEPTIDASE I"/>
    <property type="match status" value="1"/>
</dbReference>
<dbReference type="InterPro" id="IPR019533">
    <property type="entry name" value="Peptidase_S26"/>
</dbReference>
<evidence type="ECO:0000256" key="2">
    <source>
        <dbReference type="ARBA" id="ARBA00009370"/>
    </source>
</evidence>
<evidence type="ECO:0000256" key="8">
    <source>
        <dbReference type="RuleBase" id="RU003993"/>
    </source>
</evidence>
<keyword evidence="12" id="KW-1185">Reference proteome</keyword>
<sequence length="215" mass="24717">MFIRRRSEKKKKSIIREYLEALIWAVVLALIIRTWGVQAFKIPSGSMIPTLLIGDHLLVSKSSYGIKLPFSDTVIIPIGDPERGDIVVFLYPEDRDKDFIKRIIGLPGDVVEVRDKTVYINGKKLEDHWGKYTDAMVLPSGAQTRDNFGPVRVPPDQYFVMGDNRDQSYDSRFWFGGRGGFVPRKDILGKAFIIYWSWTDHGFGVRWDRIGKILH</sequence>
<feature type="active site" evidence="7">
    <location>
        <position position="101"/>
    </location>
</feature>
<dbReference type="EC" id="3.4.21.89" evidence="3 8"/>
<accession>A0AAU9EQ66</accession>
<feature type="active site" evidence="7">
    <location>
        <position position="46"/>
    </location>
</feature>
<evidence type="ECO:0000256" key="6">
    <source>
        <dbReference type="ARBA" id="ARBA00022801"/>
    </source>
</evidence>
<dbReference type="Pfam" id="PF10502">
    <property type="entry name" value="Peptidase_S26"/>
    <property type="match status" value="1"/>
</dbReference>
<proteinExistence type="inferred from homology"/>
<dbReference type="InterPro" id="IPR019758">
    <property type="entry name" value="Pept_S26A_signal_pept_1_CS"/>
</dbReference>
<evidence type="ECO:0000259" key="10">
    <source>
        <dbReference type="Pfam" id="PF10502"/>
    </source>
</evidence>
<dbReference type="CDD" id="cd06530">
    <property type="entry name" value="S26_SPase_I"/>
    <property type="match status" value="1"/>
</dbReference>
<evidence type="ECO:0000313" key="12">
    <source>
        <dbReference type="Proteomes" id="UP001366166"/>
    </source>
</evidence>
<comment type="similarity">
    <text evidence="2 9">Belongs to the peptidase S26 family.</text>
</comment>
<dbReference type="Gene3D" id="2.10.109.10">
    <property type="entry name" value="Umud Fragment, subunit A"/>
    <property type="match status" value="1"/>
</dbReference>
<dbReference type="GO" id="GO:0016020">
    <property type="term" value="C:membrane"/>
    <property type="evidence" value="ECO:0007669"/>
    <property type="project" value="UniProtKB-SubCell"/>
</dbReference>
<dbReference type="PROSITE" id="PS00760">
    <property type="entry name" value="SPASE_I_2"/>
    <property type="match status" value="1"/>
</dbReference>
<evidence type="ECO:0000256" key="3">
    <source>
        <dbReference type="ARBA" id="ARBA00013208"/>
    </source>
</evidence>
<dbReference type="RefSeq" id="WP_338599442.1">
    <property type="nucleotide sequence ID" value="NZ_AP028679.1"/>
</dbReference>
<evidence type="ECO:0000256" key="1">
    <source>
        <dbReference type="ARBA" id="ARBA00000677"/>
    </source>
</evidence>
<dbReference type="KEGG" id="dmp:FAK_23300"/>
<dbReference type="PROSITE" id="PS00501">
    <property type="entry name" value="SPASE_I_1"/>
    <property type="match status" value="1"/>
</dbReference>
<evidence type="ECO:0000256" key="5">
    <source>
        <dbReference type="ARBA" id="ARBA00022670"/>
    </source>
</evidence>
<evidence type="ECO:0000256" key="9">
    <source>
        <dbReference type="RuleBase" id="RU362042"/>
    </source>
</evidence>
<dbReference type="InterPro" id="IPR036286">
    <property type="entry name" value="LexA/Signal_pep-like_sf"/>
</dbReference>
<evidence type="ECO:0000313" key="11">
    <source>
        <dbReference type="EMBL" id="BEQ15264.1"/>
    </source>
</evidence>
<dbReference type="GO" id="GO:0006465">
    <property type="term" value="P:signal peptide processing"/>
    <property type="evidence" value="ECO:0007669"/>
    <property type="project" value="InterPro"/>
</dbReference>
<keyword evidence="5 8" id="KW-0645">Protease</keyword>